<feature type="region of interest" description="Disordered" evidence="3">
    <location>
        <begin position="15"/>
        <end position="42"/>
    </location>
</feature>
<keyword evidence="1" id="KW-0479">Metal-binding</keyword>
<dbReference type="GO" id="GO:0003676">
    <property type="term" value="F:nucleic acid binding"/>
    <property type="evidence" value="ECO:0007669"/>
    <property type="project" value="InterPro"/>
</dbReference>
<evidence type="ECO:0000256" key="3">
    <source>
        <dbReference type="SAM" id="MobiDB-lite"/>
    </source>
</evidence>
<keyword evidence="6" id="KW-1185">Reference proteome</keyword>
<dbReference type="GO" id="GO:0016818">
    <property type="term" value="F:hydrolase activity, acting on acid anhydrides, in phosphorus-containing anhydrides"/>
    <property type="evidence" value="ECO:0007669"/>
    <property type="project" value="InterPro"/>
</dbReference>
<reference evidence="5 6" key="1">
    <citation type="journal article" date="2018" name="Plant J.">
        <title>Genome sequences of Chlorella sorokiniana UTEX 1602 and Micractinium conductrix SAG 241.80: implications to maltose excretion by a green alga.</title>
        <authorList>
            <person name="Arriola M.B."/>
            <person name="Velmurugan N."/>
            <person name="Zhang Y."/>
            <person name="Plunkett M.H."/>
            <person name="Hondzo H."/>
            <person name="Barney B.M."/>
        </authorList>
    </citation>
    <scope>NUCLEOTIDE SEQUENCE [LARGE SCALE GENOMIC DNA]</scope>
    <source>
        <strain evidence="5 6">SAG 241.80</strain>
    </source>
</reference>
<evidence type="ECO:0000313" key="5">
    <source>
        <dbReference type="EMBL" id="PSC68472.1"/>
    </source>
</evidence>
<comment type="caution">
    <text evidence="5">The sequence shown here is derived from an EMBL/GenBank/DDBJ whole genome shotgun (WGS) entry which is preliminary data.</text>
</comment>
<keyword evidence="5" id="KW-0255">Endonuclease</keyword>
<feature type="domain" description="HIRAN" evidence="4">
    <location>
        <begin position="57"/>
        <end position="115"/>
    </location>
</feature>
<dbReference type="Pfam" id="PF08797">
    <property type="entry name" value="HIRAN"/>
    <property type="match status" value="1"/>
</dbReference>
<proteinExistence type="predicted"/>
<protein>
    <submittedName>
        <fullName evidence="5">HNH endonuclease isoform B</fullName>
    </submittedName>
</protein>
<evidence type="ECO:0000259" key="4">
    <source>
        <dbReference type="Pfam" id="PF08797"/>
    </source>
</evidence>
<evidence type="ECO:0000313" key="6">
    <source>
        <dbReference type="Proteomes" id="UP000239649"/>
    </source>
</evidence>
<gene>
    <name evidence="5" type="ORF">C2E20_7927</name>
</gene>
<dbReference type="Gene3D" id="3.30.70.2330">
    <property type="match status" value="1"/>
</dbReference>
<dbReference type="AlphaFoldDB" id="A0A2P6V304"/>
<feature type="compositionally biased region" description="Low complexity" evidence="3">
    <location>
        <begin position="17"/>
        <end position="27"/>
    </location>
</feature>
<dbReference type="InterPro" id="IPR014905">
    <property type="entry name" value="HIRAN"/>
</dbReference>
<organism evidence="5 6">
    <name type="scientific">Micractinium conductrix</name>
    <dbReference type="NCBI Taxonomy" id="554055"/>
    <lineage>
        <taxon>Eukaryota</taxon>
        <taxon>Viridiplantae</taxon>
        <taxon>Chlorophyta</taxon>
        <taxon>core chlorophytes</taxon>
        <taxon>Trebouxiophyceae</taxon>
        <taxon>Chlorellales</taxon>
        <taxon>Chlorellaceae</taxon>
        <taxon>Chlorella clade</taxon>
        <taxon>Micractinium</taxon>
    </lineage>
</organism>
<dbReference type="GO" id="GO:0008270">
    <property type="term" value="F:zinc ion binding"/>
    <property type="evidence" value="ECO:0007669"/>
    <property type="project" value="InterPro"/>
</dbReference>
<dbReference type="EMBL" id="LHPF02000037">
    <property type="protein sequence ID" value="PSC68472.1"/>
    <property type="molecule type" value="Genomic_DNA"/>
</dbReference>
<name>A0A2P6V304_9CHLO</name>
<dbReference type="OrthoDB" id="513083at2759"/>
<sequence>MLHAAARAAECGTASSLHAAAGGQQPQHHPHHQLPEAPVEPSALASRQWVQRSLPLQQFKAVGVSFADRQSLVPTLHKEQGVAFVRERDNPHDPHAVSIRTLDDRSLGYVARDQTFHFTQDLCFGAVGSVGQQGEQGLWGFNVLVQPSLPPVEALALPASQAPHLALGLRLRGAAWERVKAAVVAAGGGRCSITGAPLAAPAEQWVFDDGAHVLRLAGFRLVAPEVSQVNGLLALEGRRAAEGATELLQLANAWSSDDVAAYLAGVRAVAARRGAAEWRLDLEWLRERGVDPPRELVPP</sequence>
<accession>A0A2P6V304</accession>
<evidence type="ECO:0000256" key="1">
    <source>
        <dbReference type="ARBA" id="ARBA00022723"/>
    </source>
</evidence>
<dbReference type="GO" id="GO:0004519">
    <property type="term" value="F:endonuclease activity"/>
    <property type="evidence" value="ECO:0007669"/>
    <property type="project" value="UniProtKB-KW"/>
</dbReference>
<keyword evidence="5" id="KW-0540">Nuclease</keyword>
<evidence type="ECO:0000256" key="2">
    <source>
        <dbReference type="ARBA" id="ARBA00022801"/>
    </source>
</evidence>
<dbReference type="Proteomes" id="UP000239649">
    <property type="component" value="Unassembled WGS sequence"/>
</dbReference>
<keyword evidence="2" id="KW-0378">Hydrolase</keyword>